<organism evidence="7 8">
    <name type="scientific">Cerrena zonata</name>
    <dbReference type="NCBI Taxonomy" id="2478898"/>
    <lineage>
        <taxon>Eukaryota</taxon>
        <taxon>Fungi</taxon>
        <taxon>Dikarya</taxon>
        <taxon>Basidiomycota</taxon>
        <taxon>Agaricomycotina</taxon>
        <taxon>Agaricomycetes</taxon>
        <taxon>Polyporales</taxon>
        <taxon>Cerrenaceae</taxon>
        <taxon>Cerrena</taxon>
    </lineage>
</organism>
<evidence type="ECO:0000256" key="4">
    <source>
        <dbReference type="ARBA" id="ARBA00023002"/>
    </source>
</evidence>
<sequence length="344" mass="38883">MVTECDSVVESLVKAFLDPVTIAWNYQKYVYECTRRCLGDGMGQKEPKLAASFKRWRDGLTTIVSPQTVVDSEGRILVWALPNLPLTANSGSPKILEDGAMSQHELLTYELERSREGDSWRWNRLLFRKEAPGDINGVFNFSPAWFMVGHQGKVSGLKTSPFLTTSAGEAWMSDFLDAGSMISGILRIMHPDQYRMQWEVVLALRRDSRFADVLDVWPSIFQAISVIANRQAPLHRDPKGNYYWYDILVSVGQYTKAHLCLEPLGFQMHNRPGTVVGFSGKGIRHGVAEADGQRFSHAFYLRTDVQQYCGVRAAACMTQEVFRRWVGKTGSEKLVNMARDPFSL</sequence>
<evidence type="ECO:0000256" key="3">
    <source>
        <dbReference type="ARBA" id="ARBA00022964"/>
    </source>
</evidence>
<evidence type="ECO:0000313" key="7">
    <source>
        <dbReference type="EMBL" id="KAK7678331.1"/>
    </source>
</evidence>
<keyword evidence="4" id="KW-0560">Oxidoreductase</keyword>
<feature type="domain" description="2OGFeDO JBP1/TET oxygenase" evidence="6">
    <location>
        <begin position="180"/>
        <end position="302"/>
    </location>
</feature>
<comment type="caution">
    <text evidence="7">The sequence shown here is derived from an EMBL/GenBank/DDBJ whole genome shotgun (WGS) entry which is preliminary data.</text>
</comment>
<evidence type="ECO:0000256" key="2">
    <source>
        <dbReference type="ARBA" id="ARBA00022723"/>
    </source>
</evidence>
<dbReference type="Pfam" id="PF12851">
    <property type="entry name" value="Tet_JBP"/>
    <property type="match status" value="1"/>
</dbReference>
<keyword evidence="8" id="KW-1185">Reference proteome</keyword>
<dbReference type="GO" id="GO:0051213">
    <property type="term" value="F:dioxygenase activity"/>
    <property type="evidence" value="ECO:0007669"/>
    <property type="project" value="UniProtKB-KW"/>
</dbReference>
<evidence type="ECO:0000313" key="8">
    <source>
        <dbReference type="Proteomes" id="UP001385951"/>
    </source>
</evidence>
<dbReference type="Gene3D" id="3.60.130.30">
    <property type="match status" value="1"/>
</dbReference>
<reference evidence="7 8" key="1">
    <citation type="submission" date="2022-09" db="EMBL/GenBank/DDBJ databases">
        <authorList>
            <person name="Palmer J.M."/>
        </authorList>
    </citation>
    <scope>NUCLEOTIDE SEQUENCE [LARGE SCALE GENOMIC DNA]</scope>
    <source>
        <strain evidence="7 8">DSM 7382</strain>
    </source>
</reference>
<accession>A0AAW0FLW4</accession>
<name>A0AAW0FLW4_9APHY</name>
<dbReference type="InterPro" id="IPR024779">
    <property type="entry name" value="2OGFeDO_JBP1/TET_oxygenase_dom"/>
</dbReference>
<evidence type="ECO:0000259" key="6">
    <source>
        <dbReference type="Pfam" id="PF12851"/>
    </source>
</evidence>
<dbReference type="GO" id="GO:0046872">
    <property type="term" value="F:metal ion binding"/>
    <property type="evidence" value="ECO:0007669"/>
    <property type="project" value="UniProtKB-KW"/>
</dbReference>
<proteinExistence type="predicted"/>
<gene>
    <name evidence="7" type="ORF">QCA50_018679</name>
</gene>
<keyword evidence="5" id="KW-0408">Iron</keyword>
<dbReference type="Proteomes" id="UP001385951">
    <property type="component" value="Unassembled WGS sequence"/>
</dbReference>
<keyword evidence="3" id="KW-0223">Dioxygenase</keyword>
<evidence type="ECO:0000256" key="1">
    <source>
        <dbReference type="ARBA" id="ARBA00001954"/>
    </source>
</evidence>
<keyword evidence="2" id="KW-0479">Metal-binding</keyword>
<dbReference type="AlphaFoldDB" id="A0AAW0FLW4"/>
<protein>
    <recommendedName>
        <fullName evidence="6">2OGFeDO JBP1/TET oxygenase domain-containing protein</fullName>
    </recommendedName>
</protein>
<evidence type="ECO:0000256" key="5">
    <source>
        <dbReference type="ARBA" id="ARBA00023004"/>
    </source>
</evidence>
<comment type="cofactor">
    <cofactor evidence="1">
        <name>Fe(2+)</name>
        <dbReference type="ChEBI" id="CHEBI:29033"/>
    </cofactor>
</comment>
<dbReference type="EMBL" id="JASBNA010000073">
    <property type="protein sequence ID" value="KAK7678331.1"/>
    <property type="molecule type" value="Genomic_DNA"/>
</dbReference>